<feature type="compositionally biased region" description="Polar residues" evidence="1">
    <location>
        <begin position="1"/>
        <end position="11"/>
    </location>
</feature>
<keyword evidence="3" id="KW-1185">Reference proteome</keyword>
<accession>A0ABR8LTH3</accession>
<feature type="compositionally biased region" description="Acidic residues" evidence="1">
    <location>
        <begin position="33"/>
        <end position="54"/>
    </location>
</feature>
<evidence type="ECO:0000256" key="1">
    <source>
        <dbReference type="SAM" id="MobiDB-lite"/>
    </source>
</evidence>
<dbReference type="EMBL" id="JACXXH010000004">
    <property type="protein sequence ID" value="MBD3863466.1"/>
    <property type="molecule type" value="Genomic_DNA"/>
</dbReference>
<feature type="compositionally biased region" description="Polar residues" evidence="1">
    <location>
        <begin position="18"/>
        <end position="32"/>
    </location>
</feature>
<gene>
    <name evidence="2" type="ORF">IEG06_08380</name>
</gene>
<dbReference type="Pfam" id="PF03993">
    <property type="entry name" value="DUF349"/>
    <property type="match status" value="5"/>
</dbReference>
<evidence type="ECO:0000313" key="3">
    <source>
        <dbReference type="Proteomes" id="UP000627521"/>
    </source>
</evidence>
<dbReference type="Proteomes" id="UP000627521">
    <property type="component" value="Unassembled WGS sequence"/>
</dbReference>
<comment type="caution">
    <text evidence="2">The sequence shown here is derived from an EMBL/GenBank/DDBJ whole genome shotgun (WGS) entry which is preliminary data.</text>
</comment>
<reference evidence="2 3" key="1">
    <citation type="submission" date="2020-09" db="EMBL/GenBank/DDBJ databases">
        <title>Bacillus nautilus sp. nov., Chryseoglobus crepusculi sp. nov, and Psychrobacter noctis sp. nov., isolated from deep-sea sponges from the equatorial Atlantic.</title>
        <authorList>
            <person name="Stennett H.L."/>
            <person name="Williams S.E."/>
        </authorList>
    </citation>
    <scope>NUCLEOTIDE SEQUENCE [LARGE SCALE GENOMIC DNA]</scope>
    <source>
        <strain evidence="2 3">28M-24</strain>
    </source>
</reference>
<dbReference type="InterPro" id="IPR007139">
    <property type="entry name" value="DUF349"/>
</dbReference>
<feature type="region of interest" description="Disordered" evidence="1">
    <location>
        <begin position="1"/>
        <end position="61"/>
    </location>
</feature>
<evidence type="ECO:0000313" key="2">
    <source>
        <dbReference type="EMBL" id="MBD3863466.1"/>
    </source>
</evidence>
<dbReference type="RefSeq" id="WP_191099969.1">
    <property type="nucleotide sequence ID" value="NZ_JACXXF010000005.1"/>
</dbReference>
<organism evidence="2 3">
    <name type="scientific">Olleya marilimosa</name>
    <dbReference type="NCBI Taxonomy" id="272164"/>
    <lineage>
        <taxon>Bacteria</taxon>
        <taxon>Pseudomonadati</taxon>
        <taxon>Bacteroidota</taxon>
        <taxon>Flavobacteriia</taxon>
        <taxon>Flavobacteriales</taxon>
        <taxon>Flavobacteriaceae</taxon>
    </lineage>
</organism>
<name>A0ABR8LTH3_9FLAO</name>
<protein>
    <submittedName>
        <fullName evidence="2">DUF349 domain-containing protein</fullName>
    </submittedName>
</protein>
<sequence length="635" mass="75025">MSELDNLQNADGTKENIENVQPETPQEVTSNTEENDNVLNEIEDSNAEDAEDEGNVDRHNIEDKDYESLNLEQLVIELERLVKNEKVQAIKKHVDAIKTEFDKQFHELLDEKKEEFLSSGGNEIDFRYHTPLQQNFKDIYKDYRQRLSAHYKNIEQNHKQNLTNRLAIIDGIKALTEDAEDSMNTKYKKFKELQDQWKTAGPIPRDKYNNAWNSYHFNVERFYDLLHLDRDLRDKDFEHNLELKTKIIEQAEALADDENTNRAFRELQNLHKIWKEELGPVAREHREPIWERFKEATKKINAKRQDYFKNLDTVYEQNLLNKQAIITLIEEKANEKITNHSGWQNKIKEIEALREEFFKAGKVPVKVNEATWAKFKEAVRRFNRNKNEFYKNLKKDQYDNLEKKLALIKIAEDNKDSEDFEATTQLMKKIQGDWKRIGHVPRKDSDKIWKQFKSACNHYFDRIKEQRNAASAEEEEAFTQKEALLSEVKNLTLSGDQKTDLATIKTQINSWKTLGRVPRNKRQIESDFNDTLDGLFKSLDLNKTEAELIKFENKLDQLASGDDSRAIDNERFYIQKKVDDIKGEIIQLENNLQFFSNVKSDNPLVKEVHKNIKKHKDDLQLWNTKLKKIKGLYDQ</sequence>
<proteinExistence type="predicted"/>